<reference evidence="2 3" key="1">
    <citation type="submission" date="2019-05" db="EMBL/GenBank/DDBJ databases">
        <title>Emergence of the Ug99 lineage of the wheat stem rust pathogen through somatic hybridization.</title>
        <authorList>
            <person name="Li F."/>
            <person name="Upadhyaya N.M."/>
            <person name="Sperschneider J."/>
            <person name="Matny O."/>
            <person name="Nguyen-Phuc H."/>
            <person name="Mago R."/>
            <person name="Raley C."/>
            <person name="Miller M.E."/>
            <person name="Silverstein K.A.T."/>
            <person name="Henningsen E."/>
            <person name="Hirsch C.D."/>
            <person name="Visser B."/>
            <person name="Pretorius Z.A."/>
            <person name="Steffenson B.J."/>
            <person name="Schwessinger B."/>
            <person name="Dodds P.N."/>
            <person name="Figueroa M."/>
        </authorList>
    </citation>
    <scope>NUCLEOTIDE SEQUENCE [LARGE SCALE GENOMIC DNA]</scope>
    <source>
        <strain evidence="2">21-0</strain>
    </source>
</reference>
<evidence type="ECO:0000313" key="2">
    <source>
        <dbReference type="EMBL" id="KAA1105810.1"/>
    </source>
</evidence>
<comment type="caution">
    <text evidence="2">The sequence shown here is derived from an EMBL/GenBank/DDBJ whole genome shotgun (WGS) entry which is preliminary data.</text>
</comment>
<evidence type="ECO:0000256" key="1">
    <source>
        <dbReference type="SAM" id="MobiDB-lite"/>
    </source>
</evidence>
<proteinExistence type="predicted"/>
<sequence length="93" mass="10123">MSPPSSPTSLTHKSPLAMAPTYITALAWTPLLKISNHLVTLYSSPGIARTQPILYPNLIRHGSDGTREATPLPSLQNQLVIPERKEETPLPSL</sequence>
<accession>A0A5B0PY43</accession>
<dbReference type="Proteomes" id="UP000324748">
    <property type="component" value="Unassembled WGS sequence"/>
</dbReference>
<evidence type="ECO:0000313" key="3">
    <source>
        <dbReference type="Proteomes" id="UP000324748"/>
    </source>
</evidence>
<feature type="compositionally biased region" description="Basic and acidic residues" evidence="1">
    <location>
        <begin position="82"/>
        <end position="93"/>
    </location>
</feature>
<organism evidence="2 3">
    <name type="scientific">Puccinia graminis f. sp. tritici</name>
    <dbReference type="NCBI Taxonomy" id="56615"/>
    <lineage>
        <taxon>Eukaryota</taxon>
        <taxon>Fungi</taxon>
        <taxon>Dikarya</taxon>
        <taxon>Basidiomycota</taxon>
        <taxon>Pucciniomycotina</taxon>
        <taxon>Pucciniomycetes</taxon>
        <taxon>Pucciniales</taxon>
        <taxon>Pucciniaceae</taxon>
        <taxon>Puccinia</taxon>
    </lineage>
</organism>
<feature type="region of interest" description="Disordered" evidence="1">
    <location>
        <begin position="61"/>
        <end position="93"/>
    </location>
</feature>
<dbReference type="AlphaFoldDB" id="A0A5B0PY43"/>
<protein>
    <submittedName>
        <fullName evidence="2">Uncharacterized protein</fullName>
    </submittedName>
</protein>
<name>A0A5B0PY43_PUCGR</name>
<keyword evidence="3" id="KW-1185">Reference proteome</keyword>
<dbReference type="EMBL" id="VSWC01000040">
    <property type="protein sequence ID" value="KAA1105810.1"/>
    <property type="molecule type" value="Genomic_DNA"/>
</dbReference>
<gene>
    <name evidence="2" type="ORF">PGT21_020435</name>
</gene>